<gene>
    <name evidence="1" type="ORF">SAMN05446927_6538</name>
</gene>
<dbReference type="AlphaFoldDB" id="A0A7Z7ICC5"/>
<protein>
    <submittedName>
        <fullName evidence="1">Uncharacterized protein</fullName>
    </submittedName>
</protein>
<reference evidence="1 2" key="1">
    <citation type="submission" date="2017-09" db="EMBL/GenBank/DDBJ databases">
        <authorList>
            <person name="Varghese N."/>
            <person name="Submissions S."/>
        </authorList>
    </citation>
    <scope>NUCLEOTIDE SEQUENCE [LARGE SCALE GENOMIC DNA]</scope>
    <source>
        <strain evidence="1 2">OK806</strain>
    </source>
</reference>
<comment type="caution">
    <text evidence="1">The sequence shown here is derived from an EMBL/GenBank/DDBJ whole genome shotgun (WGS) entry which is preliminary data.</text>
</comment>
<accession>A0A7Z7ICC5</accession>
<evidence type="ECO:0000313" key="1">
    <source>
        <dbReference type="EMBL" id="SOE87949.1"/>
    </source>
</evidence>
<dbReference type="Proteomes" id="UP000219522">
    <property type="component" value="Unassembled WGS sequence"/>
</dbReference>
<proteinExistence type="predicted"/>
<evidence type="ECO:0000313" key="2">
    <source>
        <dbReference type="Proteomes" id="UP000219522"/>
    </source>
</evidence>
<keyword evidence="2" id="KW-1185">Reference proteome</keyword>
<dbReference type="RefSeq" id="WP_097190669.1">
    <property type="nucleotide sequence ID" value="NZ_OCSU01000003.1"/>
</dbReference>
<sequence>MITFAEIRTHVFRFVQHVPLSKEHRKGFEKIVTLLKTLADPKSRQAVLKQVDFQPLLAYGLTEKGRTRLTAYFGK</sequence>
<name>A0A7Z7ICC5_9BURK</name>
<organism evidence="1 2">
    <name type="scientific">Caballeronia arationis</name>
    <dbReference type="NCBI Taxonomy" id="1777142"/>
    <lineage>
        <taxon>Bacteria</taxon>
        <taxon>Pseudomonadati</taxon>
        <taxon>Pseudomonadota</taxon>
        <taxon>Betaproteobacteria</taxon>
        <taxon>Burkholderiales</taxon>
        <taxon>Burkholderiaceae</taxon>
        <taxon>Caballeronia</taxon>
    </lineage>
</organism>
<dbReference type="EMBL" id="OCSU01000003">
    <property type="protein sequence ID" value="SOE87949.1"/>
    <property type="molecule type" value="Genomic_DNA"/>
</dbReference>